<dbReference type="PANTHER" id="PTHR43229">
    <property type="entry name" value="NODULATION PROTEIN J"/>
    <property type="match status" value="1"/>
</dbReference>
<keyword evidence="8" id="KW-1185">Reference proteome</keyword>
<dbReference type="STRING" id="1136497.SAMN04489752_3601"/>
<dbReference type="InterPro" id="IPR051784">
    <property type="entry name" value="Nod_factor_ABC_transporter"/>
</dbReference>
<evidence type="ECO:0000256" key="2">
    <source>
        <dbReference type="ARBA" id="ARBA00022692"/>
    </source>
</evidence>
<evidence type="ECO:0000256" key="3">
    <source>
        <dbReference type="ARBA" id="ARBA00022989"/>
    </source>
</evidence>
<comment type="similarity">
    <text evidence="5">Belongs to the ABC-2 integral membrane protein family.</text>
</comment>
<dbReference type="Pfam" id="PF01061">
    <property type="entry name" value="ABC2_membrane"/>
    <property type="match status" value="1"/>
</dbReference>
<accession>A0A1H1Y9E0</accession>
<feature type="transmembrane region" description="Helical" evidence="5">
    <location>
        <begin position="118"/>
        <end position="143"/>
    </location>
</feature>
<dbReference type="AlphaFoldDB" id="A0A1H1Y9E0"/>
<dbReference type="PROSITE" id="PS51012">
    <property type="entry name" value="ABC_TM2"/>
    <property type="match status" value="1"/>
</dbReference>
<dbReference type="PANTHER" id="PTHR43229:SF2">
    <property type="entry name" value="NODULATION PROTEIN J"/>
    <property type="match status" value="1"/>
</dbReference>
<gene>
    <name evidence="7" type="ORF">SAMN04489752_3601</name>
</gene>
<name>A0A1H1Y9E0_9MICO</name>
<dbReference type="EMBL" id="LT629766">
    <property type="protein sequence ID" value="SDT18148.1"/>
    <property type="molecule type" value="Genomic_DNA"/>
</dbReference>
<evidence type="ECO:0000313" key="7">
    <source>
        <dbReference type="EMBL" id="SDT18148.1"/>
    </source>
</evidence>
<organism evidence="7 8">
    <name type="scientific">Brevibacterium siliguriense</name>
    <dbReference type="NCBI Taxonomy" id="1136497"/>
    <lineage>
        <taxon>Bacteria</taxon>
        <taxon>Bacillati</taxon>
        <taxon>Actinomycetota</taxon>
        <taxon>Actinomycetes</taxon>
        <taxon>Micrococcales</taxon>
        <taxon>Brevibacteriaceae</taxon>
        <taxon>Brevibacterium</taxon>
    </lineage>
</organism>
<dbReference type="Proteomes" id="UP000199597">
    <property type="component" value="Chromosome I"/>
</dbReference>
<evidence type="ECO:0000259" key="6">
    <source>
        <dbReference type="PROSITE" id="PS51012"/>
    </source>
</evidence>
<evidence type="ECO:0000256" key="5">
    <source>
        <dbReference type="RuleBase" id="RU361157"/>
    </source>
</evidence>
<keyword evidence="5" id="KW-1003">Cell membrane</keyword>
<proteinExistence type="inferred from homology"/>
<keyword evidence="5" id="KW-0813">Transport</keyword>
<comment type="subcellular location">
    <subcellularLocation>
        <location evidence="5">Cell membrane</location>
        <topology evidence="5">Multi-pass membrane protein</topology>
    </subcellularLocation>
    <subcellularLocation>
        <location evidence="1">Membrane</location>
        <topology evidence="1">Multi-pass membrane protein</topology>
    </subcellularLocation>
</comment>
<dbReference type="InterPro" id="IPR013525">
    <property type="entry name" value="ABC2_TM"/>
</dbReference>
<evidence type="ECO:0000256" key="1">
    <source>
        <dbReference type="ARBA" id="ARBA00004141"/>
    </source>
</evidence>
<protein>
    <recommendedName>
        <fullName evidence="5">Transport permease protein</fullName>
    </recommendedName>
</protein>
<reference evidence="8" key="1">
    <citation type="submission" date="2016-10" db="EMBL/GenBank/DDBJ databases">
        <authorList>
            <person name="Varghese N."/>
            <person name="Submissions S."/>
        </authorList>
    </citation>
    <scope>NUCLEOTIDE SEQUENCE [LARGE SCALE GENOMIC DNA]</scope>
    <source>
        <strain evidence="8">DSM 23676</strain>
    </source>
</reference>
<feature type="transmembrane region" description="Helical" evidence="5">
    <location>
        <begin position="78"/>
        <end position="97"/>
    </location>
</feature>
<evidence type="ECO:0000256" key="4">
    <source>
        <dbReference type="ARBA" id="ARBA00023136"/>
    </source>
</evidence>
<feature type="transmembrane region" description="Helical" evidence="5">
    <location>
        <begin position="251"/>
        <end position="271"/>
    </location>
</feature>
<dbReference type="GO" id="GO:0140359">
    <property type="term" value="F:ABC-type transporter activity"/>
    <property type="evidence" value="ECO:0007669"/>
    <property type="project" value="InterPro"/>
</dbReference>
<feature type="transmembrane region" description="Helical" evidence="5">
    <location>
        <begin position="35"/>
        <end position="58"/>
    </location>
</feature>
<dbReference type="GO" id="GO:0005886">
    <property type="term" value="C:plasma membrane"/>
    <property type="evidence" value="ECO:0007669"/>
    <property type="project" value="UniProtKB-SubCell"/>
</dbReference>
<feature type="transmembrane region" description="Helical" evidence="5">
    <location>
        <begin position="191"/>
        <end position="213"/>
    </location>
</feature>
<keyword evidence="3 5" id="KW-1133">Transmembrane helix</keyword>
<feature type="transmembrane region" description="Helical" evidence="5">
    <location>
        <begin position="155"/>
        <end position="179"/>
    </location>
</feature>
<keyword evidence="4 5" id="KW-0472">Membrane</keyword>
<dbReference type="RefSeq" id="WP_197678156.1">
    <property type="nucleotide sequence ID" value="NZ_LT629766.1"/>
</dbReference>
<feature type="domain" description="ABC transmembrane type-2" evidence="6">
    <location>
        <begin position="39"/>
        <end position="274"/>
    </location>
</feature>
<keyword evidence="2 5" id="KW-0812">Transmembrane</keyword>
<evidence type="ECO:0000313" key="8">
    <source>
        <dbReference type="Proteomes" id="UP000199597"/>
    </source>
</evidence>
<dbReference type="InterPro" id="IPR047817">
    <property type="entry name" value="ABC2_TM_bact-type"/>
</dbReference>
<sequence length="296" mass="31458">MTSYDVQRRTPRINPVLNLIRAGLRRGLIAARIQVTAPGEIFGTVVMLAIFVGTLLFMRGSSFAGATVDLGSTGFPGIIAMSTVFSGVMGIVSVLSMDKTNGTLLRSKSVPGGTAGYLIGEITANVINTLVTSVALLIVGLFLFDGLDFASPTRWLLFISVLVLSLISTLSMGAVLGALMSNPKFMGMVMMPVLGLIAISGIFYPIVALPLWLQGLAQAFPLYWLGLGLRSSLLPDSMAAIEIAGSWRLEWVFIVLGLWAVVGLILAPKLLSRMARRESGSAVAARRKGVAEQWGV</sequence>